<evidence type="ECO:0000256" key="8">
    <source>
        <dbReference type="ARBA" id="ARBA00023004"/>
    </source>
</evidence>
<dbReference type="GeneID" id="108949285"/>
<evidence type="ECO:0000256" key="2">
    <source>
        <dbReference type="ARBA" id="ARBA00004406"/>
    </source>
</evidence>
<reference evidence="13" key="4">
    <citation type="submission" date="2025-09" db="UniProtKB">
        <authorList>
            <consortium name="Ensembl"/>
        </authorList>
    </citation>
    <scope>IDENTIFICATION</scope>
</reference>
<keyword evidence="12" id="KW-1133">Transmembrane helix</keyword>
<dbReference type="STRING" id="7719.ENSCINP00000033626"/>
<evidence type="ECO:0000256" key="7">
    <source>
        <dbReference type="ARBA" id="ARBA00023002"/>
    </source>
</evidence>
<evidence type="ECO:0000256" key="5">
    <source>
        <dbReference type="ARBA" id="ARBA00022723"/>
    </source>
</evidence>
<keyword evidence="11" id="KW-0503">Monooxygenase</keyword>
<dbReference type="InterPro" id="IPR050705">
    <property type="entry name" value="Cytochrome_P450_3A"/>
</dbReference>
<dbReference type="Ensembl" id="ENSCINT00000035575.1">
    <property type="protein sequence ID" value="ENSCINP00000033626.1"/>
    <property type="gene ID" value="ENSCING00000023164.1"/>
</dbReference>
<keyword evidence="6" id="KW-0492">Microsome</keyword>
<comment type="cofactor">
    <cofactor evidence="10">
        <name>heme</name>
        <dbReference type="ChEBI" id="CHEBI:30413"/>
    </cofactor>
</comment>
<dbReference type="RefSeq" id="NP_001122346.2">
    <property type="nucleotide sequence ID" value="NM_001128874.2"/>
</dbReference>
<keyword evidence="4 10" id="KW-0349">Heme</keyword>
<keyword evidence="12" id="KW-0812">Transmembrane</keyword>
<dbReference type="Gene3D" id="1.10.630.10">
    <property type="entry name" value="Cytochrome P450"/>
    <property type="match status" value="1"/>
</dbReference>
<dbReference type="FunCoup" id="H2XVE2">
    <property type="interactions" value="2"/>
</dbReference>
<dbReference type="HOGENOM" id="CLU_001570_5_2_1"/>
<dbReference type="InterPro" id="IPR036396">
    <property type="entry name" value="Cyt_P450_sf"/>
</dbReference>
<comment type="function">
    <text evidence="9">Cytochromes P450 are a group of heme-thiolate monooxygenases. They oxidize a variety of structurally unrelated compounds, including steroids, fatty acids, and xenobiotics.</text>
</comment>
<dbReference type="PROSITE" id="PS00086">
    <property type="entry name" value="CYTOCHROME_P450"/>
    <property type="match status" value="1"/>
</dbReference>
<evidence type="ECO:0000313" key="13">
    <source>
        <dbReference type="Ensembl" id="ENSCINP00000033626.1"/>
    </source>
</evidence>
<dbReference type="GO" id="GO:0020037">
    <property type="term" value="F:heme binding"/>
    <property type="evidence" value="ECO:0007669"/>
    <property type="project" value="InterPro"/>
</dbReference>
<gene>
    <name evidence="13" type="primary">LOC108949285</name>
</gene>
<evidence type="ECO:0000256" key="1">
    <source>
        <dbReference type="ARBA" id="ARBA00004174"/>
    </source>
</evidence>
<evidence type="ECO:0000256" key="4">
    <source>
        <dbReference type="ARBA" id="ARBA00022617"/>
    </source>
</evidence>
<reference evidence="13" key="3">
    <citation type="submission" date="2025-08" db="UniProtKB">
        <authorList>
            <consortium name="Ensembl"/>
        </authorList>
    </citation>
    <scope>IDENTIFICATION</scope>
</reference>
<dbReference type="GO" id="GO:0005789">
    <property type="term" value="C:endoplasmic reticulum membrane"/>
    <property type="evidence" value="ECO:0007669"/>
    <property type="project" value="UniProtKB-SubCell"/>
</dbReference>
<evidence type="ECO:0000256" key="6">
    <source>
        <dbReference type="ARBA" id="ARBA00022848"/>
    </source>
</evidence>
<comment type="similarity">
    <text evidence="3 11">Belongs to the cytochrome P450 family.</text>
</comment>
<name>H2XVE2_CIOIN</name>
<feature type="transmembrane region" description="Helical" evidence="12">
    <location>
        <begin position="6"/>
        <end position="26"/>
    </location>
</feature>
<dbReference type="Proteomes" id="UP000008144">
    <property type="component" value="Chromosome 1"/>
</dbReference>
<dbReference type="GO" id="GO:0008395">
    <property type="term" value="F:steroid hydroxylase activity"/>
    <property type="evidence" value="ECO:0000318"/>
    <property type="project" value="GO_Central"/>
</dbReference>
<dbReference type="GO" id="GO:0005506">
    <property type="term" value="F:iron ion binding"/>
    <property type="evidence" value="ECO:0007669"/>
    <property type="project" value="InterPro"/>
</dbReference>
<dbReference type="RefSeq" id="XP_026690465.1">
    <property type="nucleotide sequence ID" value="XM_026834664.1"/>
</dbReference>
<keyword evidence="7 11" id="KW-0560">Oxidoreductase</keyword>
<dbReference type="SUPFAM" id="SSF48264">
    <property type="entry name" value="Cytochrome P450"/>
    <property type="match status" value="1"/>
</dbReference>
<dbReference type="Pfam" id="PF00067">
    <property type="entry name" value="p450"/>
    <property type="match status" value="1"/>
</dbReference>
<keyword evidence="8 10" id="KW-0408">Iron</keyword>
<dbReference type="AlphaFoldDB" id="H2XVE2"/>
<protein>
    <submittedName>
        <fullName evidence="13">Cytochrome P450 3A25-like</fullName>
    </submittedName>
</protein>
<dbReference type="KEGG" id="cin:108949285"/>
<sequence length="512" mass="58219">MYIPSFLSVETLVLLITSLVLVRIYIHKKWQFLKNINIPHIQPTILQLGTVRPFIGNSDWMMNSHEYCKRKLGKIYGAYLFLTPQITVADPDIIKQMYIKEFATFPTRQTSLTKINGKVMNTTILMTEGEQWKRIRNTLTPSFSTAKLKEMLGIMEDCCNHAINILIKTTQNDQGKFEAKSVFGKLALDITCSAAFSVDTHPQELKDGQEPKIIKMVKQAFGFEISRSPLVMLCFMFPAFEEILCKLDYSIIPKDTVNYFANLTKSLIDQRKHSTVKPRVDLMQLMLNDQISVEDVAKGKSKGLTQLEITSNSVLMVLAGYDTSANALTLLAYNLATHKHVQKKVQEEIDKMLEKYGSLTYEALNSMKYLGMCLNETLRLYPPIAVNSRIPNRDITINGVFLPKGIQVIVPVYGMSRDEEIWEEPLKFKPERMEDMRSVDSMIFQPFGGGPRGCIGMRFAVLEIKLAIAKILQDFNLDVCENTPKPPVQLEFKSTTLKPKGDIYLRVTPKSN</sequence>
<dbReference type="PANTHER" id="PTHR24302:SF15">
    <property type="entry name" value="FATTY-ACID PEROXYGENASE"/>
    <property type="match status" value="1"/>
</dbReference>
<feature type="binding site" description="axial binding residue" evidence="10">
    <location>
        <position position="454"/>
    </location>
    <ligand>
        <name>heme</name>
        <dbReference type="ChEBI" id="CHEBI:30413"/>
    </ligand>
    <ligandPart>
        <name>Fe</name>
        <dbReference type="ChEBI" id="CHEBI:18248"/>
    </ligandPart>
</feature>
<keyword evidence="6" id="KW-0256">Endoplasmic reticulum</keyword>
<accession>H2XVE2</accession>
<dbReference type="PRINTS" id="PR00385">
    <property type="entry name" value="P450"/>
</dbReference>
<reference evidence="13" key="2">
    <citation type="journal article" date="2008" name="Genome Biol.">
        <title>Improved genome assembly and evidence-based global gene model set for the chordate Ciona intestinalis: new insight into intron and operon populations.</title>
        <authorList>
            <person name="Satou Y."/>
            <person name="Mineta K."/>
            <person name="Ogasawara M."/>
            <person name="Sasakura Y."/>
            <person name="Shoguchi E."/>
            <person name="Ueno K."/>
            <person name="Yamada L."/>
            <person name="Matsumoto J."/>
            <person name="Wasserscheid J."/>
            <person name="Dewar K."/>
            <person name="Wiley G.B."/>
            <person name="Macmil S.L."/>
            <person name="Roe B.A."/>
            <person name="Zeller R.W."/>
            <person name="Hastings K.E."/>
            <person name="Lemaire P."/>
            <person name="Lindquist E."/>
            <person name="Endo T."/>
            <person name="Hotta K."/>
            <person name="Inaba K."/>
        </authorList>
    </citation>
    <scope>NUCLEOTIDE SEQUENCE [LARGE SCALE GENOMIC DNA]</scope>
    <source>
        <strain evidence="13">wild type</strain>
    </source>
</reference>
<evidence type="ECO:0000256" key="12">
    <source>
        <dbReference type="SAM" id="Phobius"/>
    </source>
</evidence>
<evidence type="ECO:0000256" key="11">
    <source>
        <dbReference type="RuleBase" id="RU000461"/>
    </source>
</evidence>
<organism evidence="13 14">
    <name type="scientific">Ciona intestinalis</name>
    <name type="common">Transparent sea squirt</name>
    <name type="synonym">Ascidia intestinalis</name>
    <dbReference type="NCBI Taxonomy" id="7719"/>
    <lineage>
        <taxon>Eukaryota</taxon>
        <taxon>Metazoa</taxon>
        <taxon>Chordata</taxon>
        <taxon>Tunicata</taxon>
        <taxon>Ascidiacea</taxon>
        <taxon>Phlebobranchia</taxon>
        <taxon>Cionidae</taxon>
        <taxon>Ciona</taxon>
    </lineage>
</organism>
<evidence type="ECO:0000256" key="9">
    <source>
        <dbReference type="ARBA" id="ARBA00043906"/>
    </source>
</evidence>
<dbReference type="CDD" id="cd11055">
    <property type="entry name" value="CYP3A-like"/>
    <property type="match status" value="1"/>
</dbReference>
<dbReference type="EMBL" id="EAAA01000263">
    <property type="status" value="NOT_ANNOTATED_CDS"/>
    <property type="molecule type" value="Genomic_DNA"/>
</dbReference>
<keyword evidence="12" id="KW-0472">Membrane</keyword>
<dbReference type="GeneTree" id="ENSGT00940000170782"/>
<evidence type="ECO:0000313" key="14">
    <source>
        <dbReference type="Proteomes" id="UP000008144"/>
    </source>
</evidence>
<keyword evidence="5 10" id="KW-0479">Metal-binding</keyword>
<evidence type="ECO:0000256" key="3">
    <source>
        <dbReference type="ARBA" id="ARBA00010617"/>
    </source>
</evidence>
<reference evidence="14" key="1">
    <citation type="journal article" date="2002" name="Science">
        <title>The draft genome of Ciona intestinalis: insights into chordate and vertebrate origins.</title>
        <authorList>
            <person name="Dehal P."/>
            <person name="Satou Y."/>
            <person name="Campbell R.K."/>
            <person name="Chapman J."/>
            <person name="Degnan B."/>
            <person name="De Tomaso A."/>
            <person name="Davidson B."/>
            <person name="Di Gregorio A."/>
            <person name="Gelpke M."/>
            <person name="Goodstein D.M."/>
            <person name="Harafuji N."/>
            <person name="Hastings K.E."/>
            <person name="Ho I."/>
            <person name="Hotta K."/>
            <person name="Huang W."/>
            <person name="Kawashima T."/>
            <person name="Lemaire P."/>
            <person name="Martinez D."/>
            <person name="Meinertzhagen I.A."/>
            <person name="Necula S."/>
            <person name="Nonaka M."/>
            <person name="Putnam N."/>
            <person name="Rash S."/>
            <person name="Saiga H."/>
            <person name="Satake M."/>
            <person name="Terry A."/>
            <person name="Yamada L."/>
            <person name="Wang H.G."/>
            <person name="Awazu S."/>
            <person name="Azumi K."/>
            <person name="Boore J."/>
            <person name="Branno M."/>
            <person name="Chin-Bow S."/>
            <person name="DeSantis R."/>
            <person name="Doyle S."/>
            <person name="Francino P."/>
            <person name="Keys D.N."/>
            <person name="Haga S."/>
            <person name="Hayashi H."/>
            <person name="Hino K."/>
            <person name="Imai K.S."/>
            <person name="Inaba K."/>
            <person name="Kano S."/>
            <person name="Kobayashi K."/>
            <person name="Kobayashi M."/>
            <person name="Lee B.I."/>
            <person name="Makabe K.W."/>
            <person name="Manohar C."/>
            <person name="Matassi G."/>
            <person name="Medina M."/>
            <person name="Mochizuki Y."/>
            <person name="Mount S."/>
            <person name="Morishita T."/>
            <person name="Miura S."/>
            <person name="Nakayama A."/>
            <person name="Nishizaka S."/>
            <person name="Nomoto H."/>
            <person name="Ohta F."/>
            <person name="Oishi K."/>
            <person name="Rigoutsos I."/>
            <person name="Sano M."/>
            <person name="Sasaki A."/>
            <person name="Sasakura Y."/>
            <person name="Shoguchi E."/>
            <person name="Shin-i T."/>
            <person name="Spagnuolo A."/>
            <person name="Stainier D."/>
            <person name="Suzuki M.M."/>
            <person name="Tassy O."/>
            <person name="Takatori N."/>
            <person name="Tokuoka M."/>
            <person name="Yagi K."/>
            <person name="Yoshizaki F."/>
            <person name="Wada S."/>
            <person name="Zhang C."/>
            <person name="Hyatt P.D."/>
            <person name="Larimer F."/>
            <person name="Detter C."/>
            <person name="Doggett N."/>
            <person name="Glavina T."/>
            <person name="Hawkins T."/>
            <person name="Richardson P."/>
            <person name="Lucas S."/>
            <person name="Kohara Y."/>
            <person name="Levine M."/>
            <person name="Satoh N."/>
            <person name="Rokhsar D.S."/>
        </authorList>
    </citation>
    <scope>NUCLEOTIDE SEQUENCE [LARGE SCALE GENOMIC DNA]</scope>
</reference>
<proteinExistence type="inferred from homology"/>
<evidence type="ECO:0000256" key="10">
    <source>
        <dbReference type="PIRSR" id="PIRSR602401-1"/>
    </source>
</evidence>
<dbReference type="InParanoid" id="H2XVE2"/>
<dbReference type="GO" id="GO:0016705">
    <property type="term" value="F:oxidoreductase activity, acting on paired donors, with incorporation or reduction of molecular oxygen"/>
    <property type="evidence" value="ECO:0007669"/>
    <property type="project" value="InterPro"/>
</dbReference>
<dbReference type="FunFam" id="1.10.630.10:FF:000042">
    <property type="entry name" value="Cytochrome P450"/>
    <property type="match status" value="1"/>
</dbReference>
<dbReference type="InterPro" id="IPR001128">
    <property type="entry name" value="Cyt_P450"/>
</dbReference>
<comment type="subcellular location">
    <subcellularLocation>
        <location evidence="2">Endoplasmic reticulum membrane</location>
        <topology evidence="2">Peripheral membrane protein</topology>
    </subcellularLocation>
    <subcellularLocation>
        <location evidence="1">Microsome membrane</location>
        <topology evidence="1">Peripheral membrane protein</topology>
    </subcellularLocation>
</comment>
<dbReference type="OrthoDB" id="2789670at2759"/>
<dbReference type="PANTHER" id="PTHR24302">
    <property type="entry name" value="CYTOCHROME P450 FAMILY 3"/>
    <property type="match status" value="1"/>
</dbReference>
<dbReference type="InterPro" id="IPR017972">
    <property type="entry name" value="Cyt_P450_CS"/>
</dbReference>
<keyword evidence="14" id="KW-1185">Reference proteome</keyword>
<dbReference type="PRINTS" id="PR00463">
    <property type="entry name" value="EP450I"/>
</dbReference>
<dbReference type="InterPro" id="IPR002401">
    <property type="entry name" value="Cyt_P450_E_grp-I"/>
</dbReference>